<feature type="non-terminal residue" evidence="2">
    <location>
        <position position="1"/>
    </location>
</feature>
<protein>
    <submittedName>
        <fullName evidence="2">Integrase catalytic region</fullName>
    </submittedName>
</protein>
<dbReference type="Gene3D" id="3.30.420.10">
    <property type="entry name" value="Ribonuclease H-like superfamily/Ribonuclease H"/>
    <property type="match status" value="1"/>
</dbReference>
<dbReference type="InterPro" id="IPR001584">
    <property type="entry name" value="Integrase_cat-core"/>
</dbReference>
<dbReference type="Pfam" id="PF13333">
    <property type="entry name" value="rve_2"/>
    <property type="match status" value="1"/>
</dbReference>
<comment type="caution">
    <text evidence="2">The sequence shown here is derived from an EMBL/GenBank/DDBJ whole genome shotgun (WGS) entry which is preliminary data.</text>
</comment>
<feature type="domain" description="Integrase catalytic" evidence="1">
    <location>
        <begin position="1"/>
        <end position="131"/>
    </location>
</feature>
<gene>
    <name evidence="2" type="ORF">B2A_04335</name>
</gene>
<organism evidence="2">
    <name type="scientific">mine drainage metagenome</name>
    <dbReference type="NCBI Taxonomy" id="410659"/>
    <lineage>
        <taxon>unclassified sequences</taxon>
        <taxon>metagenomes</taxon>
        <taxon>ecological metagenomes</taxon>
    </lineage>
</organism>
<dbReference type="PANTHER" id="PTHR46889">
    <property type="entry name" value="TRANSPOSASE INSF FOR INSERTION SEQUENCE IS3B-RELATED"/>
    <property type="match status" value="1"/>
</dbReference>
<dbReference type="InterPro" id="IPR048020">
    <property type="entry name" value="Transpos_IS3"/>
</dbReference>
<dbReference type="GO" id="GO:0003676">
    <property type="term" value="F:nucleic acid binding"/>
    <property type="evidence" value="ECO:0007669"/>
    <property type="project" value="InterPro"/>
</dbReference>
<dbReference type="GO" id="GO:0015074">
    <property type="term" value="P:DNA integration"/>
    <property type="evidence" value="ECO:0007669"/>
    <property type="project" value="InterPro"/>
</dbReference>
<dbReference type="SUPFAM" id="SSF53098">
    <property type="entry name" value="Ribonuclease H-like"/>
    <property type="match status" value="1"/>
</dbReference>
<reference evidence="2" key="2">
    <citation type="journal article" date="2014" name="ISME J.">
        <title>Microbial stratification in low pH oxic and suboxic macroscopic growths along an acid mine drainage.</title>
        <authorList>
            <person name="Mendez-Garcia C."/>
            <person name="Mesa V."/>
            <person name="Sprenger R.R."/>
            <person name="Richter M."/>
            <person name="Diez M.S."/>
            <person name="Solano J."/>
            <person name="Bargiela R."/>
            <person name="Golyshina O.V."/>
            <person name="Manteca A."/>
            <person name="Ramos J.L."/>
            <person name="Gallego J.R."/>
            <person name="Llorente I."/>
            <person name="Martins Dos Santos V.A."/>
            <person name="Jensen O.N."/>
            <person name="Pelaez A.I."/>
            <person name="Sanchez J."/>
            <person name="Ferrer M."/>
        </authorList>
    </citation>
    <scope>NUCLEOTIDE SEQUENCE</scope>
</reference>
<dbReference type="EMBL" id="AUZZ01002907">
    <property type="protein sequence ID" value="EQD58498.1"/>
    <property type="molecule type" value="Genomic_DNA"/>
</dbReference>
<dbReference type="InterPro" id="IPR036397">
    <property type="entry name" value="RNaseH_sf"/>
</dbReference>
<evidence type="ECO:0000259" key="1">
    <source>
        <dbReference type="PROSITE" id="PS50994"/>
    </source>
</evidence>
<name>T1APR2_9ZZZZ</name>
<dbReference type="AlphaFoldDB" id="T1APR2"/>
<dbReference type="InterPro" id="IPR012337">
    <property type="entry name" value="RNaseH-like_sf"/>
</dbReference>
<sequence>RRVVGFAMANHMRAELVCDALKMAIEQRQPGPGLIFHSDRGSQYTSKVFRKLMDAYGIVQSLSRPRQCWDNAVAESWFATLKEELIYRQAWPTLEHAKRAIFEYIEVFYNRTRLHSSLGYLTPVAYEEKHSKNLDRKEGQAA</sequence>
<dbReference type="InterPro" id="IPR050900">
    <property type="entry name" value="Transposase_IS3/IS150/IS904"/>
</dbReference>
<dbReference type="Pfam" id="PF00665">
    <property type="entry name" value="rve"/>
    <property type="match status" value="1"/>
</dbReference>
<dbReference type="PROSITE" id="PS50994">
    <property type="entry name" value="INTEGRASE"/>
    <property type="match status" value="1"/>
</dbReference>
<proteinExistence type="predicted"/>
<reference evidence="2" key="1">
    <citation type="submission" date="2013-08" db="EMBL/GenBank/DDBJ databases">
        <authorList>
            <person name="Mendez C."/>
            <person name="Richter M."/>
            <person name="Ferrer M."/>
            <person name="Sanchez J."/>
        </authorList>
    </citation>
    <scope>NUCLEOTIDE SEQUENCE</scope>
</reference>
<evidence type="ECO:0000313" key="2">
    <source>
        <dbReference type="EMBL" id="EQD58498.1"/>
    </source>
</evidence>
<dbReference type="NCBIfam" id="NF033516">
    <property type="entry name" value="transpos_IS3"/>
    <property type="match status" value="1"/>
</dbReference>
<accession>T1APR2</accession>
<dbReference type="PANTHER" id="PTHR46889:SF4">
    <property type="entry name" value="TRANSPOSASE INSO FOR INSERTION SEQUENCE ELEMENT IS911B-RELATED"/>
    <property type="match status" value="1"/>
</dbReference>